<evidence type="ECO:0000313" key="3">
    <source>
        <dbReference type="EMBL" id="TYC61540.1"/>
    </source>
</evidence>
<dbReference type="EMBL" id="SDKK01000002">
    <property type="protein sequence ID" value="TYC61540.1"/>
    <property type="molecule type" value="Genomic_DNA"/>
</dbReference>
<keyword evidence="1" id="KW-1133">Transmembrane helix</keyword>
<dbReference type="Proteomes" id="UP000389128">
    <property type="component" value="Unassembled WGS sequence"/>
</dbReference>
<evidence type="ECO:0000259" key="2">
    <source>
        <dbReference type="Pfam" id="PF13785"/>
    </source>
</evidence>
<dbReference type="AlphaFoldDB" id="A0A6C2D4R0"/>
<feature type="domain" description="DUF4178" evidence="2">
    <location>
        <begin position="276"/>
        <end position="408"/>
    </location>
</feature>
<feature type="transmembrane region" description="Helical" evidence="1">
    <location>
        <begin position="471"/>
        <end position="492"/>
    </location>
</feature>
<evidence type="ECO:0000256" key="1">
    <source>
        <dbReference type="SAM" id="Phobius"/>
    </source>
</evidence>
<keyword evidence="1" id="KW-0472">Membrane</keyword>
<reference evidence="3 4" key="1">
    <citation type="submission" date="2019-01" db="EMBL/GenBank/DDBJ databases">
        <title>Zoogloea oleivorans genome sequencing and assembly.</title>
        <authorList>
            <person name="Tancsics A."/>
            <person name="Farkas M."/>
            <person name="Kriszt B."/>
            <person name="Maroti G."/>
            <person name="Horvath B."/>
        </authorList>
    </citation>
    <scope>NUCLEOTIDE SEQUENCE [LARGE SCALE GENOMIC DNA]</scope>
    <source>
        <strain evidence="3 4">Buc</strain>
    </source>
</reference>
<feature type="domain" description="DUF4178" evidence="2">
    <location>
        <begin position="61"/>
        <end position="194"/>
    </location>
</feature>
<name>A0A6C2D4R0_9RHOO</name>
<evidence type="ECO:0000313" key="4">
    <source>
        <dbReference type="Proteomes" id="UP000389128"/>
    </source>
</evidence>
<protein>
    <submittedName>
        <fullName evidence="3">DUF4178 domain-containing protein</fullName>
    </submittedName>
</protein>
<organism evidence="3 4">
    <name type="scientific">Zoogloea oleivorans</name>
    <dbReference type="NCBI Taxonomy" id="1552750"/>
    <lineage>
        <taxon>Bacteria</taxon>
        <taxon>Pseudomonadati</taxon>
        <taxon>Pseudomonadota</taxon>
        <taxon>Betaproteobacteria</taxon>
        <taxon>Rhodocyclales</taxon>
        <taxon>Zoogloeaceae</taxon>
        <taxon>Zoogloea</taxon>
    </lineage>
</organism>
<accession>A0A6C2D4R0</accession>
<proteinExistence type="predicted"/>
<gene>
    <name evidence="3" type="ORF">ETQ85_02415</name>
</gene>
<keyword evidence="1" id="KW-0812">Transmembrane</keyword>
<comment type="caution">
    <text evidence="3">The sequence shown here is derived from an EMBL/GenBank/DDBJ whole genome shotgun (WGS) entry which is preliminary data.</text>
</comment>
<dbReference type="RefSeq" id="WP_148577534.1">
    <property type="nucleotide sequence ID" value="NZ_JAVEUW010000011.1"/>
</dbReference>
<dbReference type="InterPro" id="IPR025235">
    <property type="entry name" value="DUF4178"/>
</dbReference>
<sequence length="497" mass="53311">MFKLACPSCGAEVTFRSATSAIAVCEYCRSTLLREADAVRDVGKMAVALEDYSPIRITTSGMYAGKAFGVVGRIQLRYEAGFWNEWYILFDDGTGGWLSDASGQYAITLDSGRADDAPPFGQIIPGGAYVFEGVTYSAADLRTARCTGGEGELPFQVGAGWEARVADYRQAHRFLTLDYSDGPQPRRYVGKAVSLADLKCQLLREPDEIARSAGHLKGQAASLECPACGASISWRPAVAAHLHCPACGTESDATTGTVEIMEAARREAMMPTTLALGDVAKIDGHAFSLIGLMRCREVGETEAWTEYLLFSEAAGFLWLVESAAAWDKVKVLDSWPESVSASAVRLDGSAFTRMIAYGAEVIYAAGAFNWRVKVGDSVSITDYRGSRGTLSSERSPAEITWSLAQRVPASTVDGWFGKGGKLTAGAFVASLADAGSTRSDADPRASLRPLAIAFSAVLLLVNIPLSFMGSLYSWVVTLVAFIVLWLPVYTGLFEDKS</sequence>
<keyword evidence="4" id="KW-1185">Reference proteome</keyword>
<dbReference type="Pfam" id="PF13785">
    <property type="entry name" value="DUF4178"/>
    <property type="match status" value="2"/>
</dbReference>
<dbReference type="OrthoDB" id="228033at2"/>